<dbReference type="GO" id="GO:0005840">
    <property type="term" value="C:ribosome"/>
    <property type="evidence" value="ECO:0007669"/>
    <property type="project" value="UniProtKB-KW"/>
</dbReference>
<keyword evidence="2 5" id="KW-0689">Ribosomal protein</keyword>
<dbReference type="Proteomes" id="UP000255334">
    <property type="component" value="Unassembled WGS sequence"/>
</dbReference>
<evidence type="ECO:0000313" key="6">
    <source>
        <dbReference type="Proteomes" id="UP000255334"/>
    </source>
</evidence>
<dbReference type="AlphaFoldDB" id="A0A370XBH2"/>
<dbReference type="OrthoDB" id="5959372at2"/>
<feature type="compositionally biased region" description="Low complexity" evidence="4">
    <location>
        <begin position="33"/>
        <end position="45"/>
    </location>
</feature>
<dbReference type="GO" id="GO:1990904">
    <property type="term" value="C:ribonucleoprotein complex"/>
    <property type="evidence" value="ECO:0007669"/>
    <property type="project" value="UniProtKB-KW"/>
</dbReference>
<keyword evidence="6" id="KW-1185">Reference proteome</keyword>
<evidence type="ECO:0000313" key="5">
    <source>
        <dbReference type="EMBL" id="RDS85758.1"/>
    </source>
</evidence>
<protein>
    <submittedName>
        <fullName evidence="5">30S ribosomal protein THX</fullName>
    </submittedName>
</protein>
<proteinExistence type="inferred from homology"/>
<dbReference type="RefSeq" id="WP_115476009.1">
    <property type="nucleotide sequence ID" value="NZ_QRBF01000001.1"/>
</dbReference>
<sequence>MGKGDRKTRRGKTYRGSYGNTRAHSVQPAVAGAKPTVTKPAAVKKAAPKKKSA</sequence>
<keyword evidence="3" id="KW-0687">Ribonucleoprotein</keyword>
<dbReference type="Pfam" id="PF17070">
    <property type="entry name" value="Thx"/>
    <property type="match status" value="1"/>
</dbReference>
<evidence type="ECO:0000256" key="2">
    <source>
        <dbReference type="ARBA" id="ARBA00022980"/>
    </source>
</evidence>
<feature type="compositionally biased region" description="Basic residues" evidence="4">
    <location>
        <begin position="1"/>
        <end position="13"/>
    </location>
</feature>
<feature type="region of interest" description="Disordered" evidence="4">
    <location>
        <begin position="1"/>
        <end position="53"/>
    </location>
</feature>
<dbReference type="InterPro" id="IPR030826">
    <property type="entry name" value="Ribosomal_bTHX/bTHXc/bTHXm"/>
</dbReference>
<organism evidence="5 6">
    <name type="scientific">Dyella psychrodurans</name>
    <dbReference type="NCBI Taxonomy" id="1927960"/>
    <lineage>
        <taxon>Bacteria</taxon>
        <taxon>Pseudomonadati</taxon>
        <taxon>Pseudomonadota</taxon>
        <taxon>Gammaproteobacteria</taxon>
        <taxon>Lysobacterales</taxon>
        <taxon>Rhodanobacteraceae</taxon>
        <taxon>Dyella</taxon>
    </lineage>
</organism>
<accession>A0A370XBH2</accession>
<dbReference type="InterPro" id="IPR031414">
    <property type="entry name" value="Ribosomal_bTHX"/>
</dbReference>
<evidence type="ECO:0000256" key="4">
    <source>
        <dbReference type="SAM" id="MobiDB-lite"/>
    </source>
</evidence>
<evidence type="ECO:0000256" key="3">
    <source>
        <dbReference type="ARBA" id="ARBA00023274"/>
    </source>
</evidence>
<comment type="caution">
    <text evidence="5">The sequence shown here is derived from an EMBL/GenBank/DDBJ whole genome shotgun (WGS) entry which is preliminary data.</text>
</comment>
<gene>
    <name evidence="5" type="ORF">DWU99_00330</name>
</gene>
<dbReference type="NCBIfam" id="TIGR04560">
    <property type="entry name" value="ribo_THX"/>
    <property type="match status" value="1"/>
</dbReference>
<name>A0A370XBH2_9GAMM</name>
<reference evidence="5 6" key="1">
    <citation type="submission" date="2018-07" db="EMBL/GenBank/DDBJ databases">
        <title>Dyella monticola sp. nov. and Dyella psychrodurans sp. nov. isolated from monsoon evergreen broad-leaved forest soil of Dinghu Mountain, China.</title>
        <authorList>
            <person name="Gao Z."/>
            <person name="Qiu L."/>
        </authorList>
    </citation>
    <scope>NUCLEOTIDE SEQUENCE [LARGE SCALE GENOMIC DNA]</scope>
    <source>
        <strain evidence="5 6">4MSK11</strain>
    </source>
</reference>
<dbReference type="EMBL" id="QRBF01000001">
    <property type="protein sequence ID" value="RDS85758.1"/>
    <property type="molecule type" value="Genomic_DNA"/>
</dbReference>
<comment type="similarity">
    <text evidence="1">Belongs to the bacterial ribosomal protein bTHX family.</text>
</comment>
<evidence type="ECO:0000256" key="1">
    <source>
        <dbReference type="ARBA" id="ARBA00010834"/>
    </source>
</evidence>